<dbReference type="PANTHER" id="PTHR47959:SF13">
    <property type="entry name" value="ATP-DEPENDENT RNA HELICASE RHLE"/>
    <property type="match status" value="1"/>
</dbReference>
<evidence type="ECO:0000313" key="8">
    <source>
        <dbReference type="EMBL" id="MCA9729494.1"/>
    </source>
</evidence>
<dbReference type="InterPro" id="IPR027417">
    <property type="entry name" value="P-loop_NTPase"/>
</dbReference>
<keyword evidence="4" id="KW-0067">ATP-binding</keyword>
<feature type="compositionally biased region" description="Gly residues" evidence="6">
    <location>
        <begin position="73"/>
        <end position="84"/>
    </location>
</feature>
<reference evidence="8" key="1">
    <citation type="submission" date="2020-04" db="EMBL/GenBank/DDBJ databases">
        <authorList>
            <person name="Zhang T."/>
        </authorList>
    </citation>
    <scope>NUCLEOTIDE SEQUENCE</scope>
    <source>
        <strain evidence="8">HKST-UBA01</strain>
    </source>
</reference>
<accession>A0A956RS82</accession>
<sequence length="203" mass="21017">HVVNYDVPYHAEDYVHRIGRTARAGRTGMAIMLATSRDRASLQAIERLLGGPLGSNGSGRPKRAAGGSANGSSGSGSNGNGATGSGRRRRGGRGRTRDAVPALAAASSENGSNGNGTNGNGAGSGRRNGSRRSKDASGSGAHERVPAVAHRGKSDTPRRRTGGESRRERIPAEPRTPTGAGRSDRESQPVGLFQSVLGRLFRR</sequence>
<reference evidence="8" key="2">
    <citation type="journal article" date="2021" name="Microbiome">
        <title>Successional dynamics and alternative stable states in a saline activated sludge microbial community over 9 years.</title>
        <authorList>
            <person name="Wang Y."/>
            <person name="Ye J."/>
            <person name="Ju F."/>
            <person name="Liu L."/>
            <person name="Boyd J.A."/>
            <person name="Deng Y."/>
            <person name="Parks D.H."/>
            <person name="Jiang X."/>
            <person name="Yin X."/>
            <person name="Woodcroft B.J."/>
            <person name="Tyson G.W."/>
            <person name="Hugenholtz P."/>
            <person name="Polz M.F."/>
            <person name="Zhang T."/>
        </authorList>
    </citation>
    <scope>NUCLEOTIDE SEQUENCE</scope>
    <source>
        <strain evidence="8">HKST-UBA01</strain>
    </source>
</reference>
<feature type="region of interest" description="Disordered" evidence="6">
    <location>
        <begin position="50"/>
        <end position="203"/>
    </location>
</feature>
<dbReference type="GO" id="GO:0003724">
    <property type="term" value="F:RNA helicase activity"/>
    <property type="evidence" value="ECO:0007669"/>
    <property type="project" value="TreeGrafter"/>
</dbReference>
<keyword evidence="3" id="KW-0347">Helicase</keyword>
<dbReference type="InterPro" id="IPR050079">
    <property type="entry name" value="DEAD_box_RNA_helicase"/>
</dbReference>
<comment type="similarity">
    <text evidence="5">Belongs to the DEAD box helicase family.</text>
</comment>
<evidence type="ECO:0000256" key="5">
    <source>
        <dbReference type="ARBA" id="ARBA00038437"/>
    </source>
</evidence>
<dbReference type="AlphaFoldDB" id="A0A956RS82"/>
<dbReference type="GO" id="GO:0005829">
    <property type="term" value="C:cytosol"/>
    <property type="evidence" value="ECO:0007669"/>
    <property type="project" value="TreeGrafter"/>
</dbReference>
<evidence type="ECO:0000256" key="3">
    <source>
        <dbReference type="ARBA" id="ARBA00022806"/>
    </source>
</evidence>
<keyword evidence="1" id="KW-0547">Nucleotide-binding</keyword>
<keyword evidence="2" id="KW-0378">Hydrolase</keyword>
<dbReference type="Proteomes" id="UP000697710">
    <property type="component" value="Unassembled WGS sequence"/>
</dbReference>
<dbReference type="EMBL" id="JAGQHR010000719">
    <property type="protein sequence ID" value="MCA9729494.1"/>
    <property type="molecule type" value="Genomic_DNA"/>
</dbReference>
<dbReference type="SUPFAM" id="SSF52540">
    <property type="entry name" value="P-loop containing nucleoside triphosphate hydrolases"/>
    <property type="match status" value="1"/>
</dbReference>
<feature type="non-terminal residue" evidence="8">
    <location>
        <position position="1"/>
    </location>
</feature>
<dbReference type="GO" id="GO:0005524">
    <property type="term" value="F:ATP binding"/>
    <property type="evidence" value="ECO:0007669"/>
    <property type="project" value="UniProtKB-KW"/>
</dbReference>
<name>A0A956RS82_UNCEI</name>
<dbReference type="PANTHER" id="PTHR47959">
    <property type="entry name" value="ATP-DEPENDENT RNA HELICASE RHLE-RELATED"/>
    <property type="match status" value="1"/>
</dbReference>
<evidence type="ECO:0000256" key="6">
    <source>
        <dbReference type="SAM" id="MobiDB-lite"/>
    </source>
</evidence>
<comment type="caution">
    <text evidence="8">The sequence shown here is derived from an EMBL/GenBank/DDBJ whole genome shotgun (WGS) entry which is preliminary data.</text>
</comment>
<dbReference type="InterPro" id="IPR001650">
    <property type="entry name" value="Helicase_C-like"/>
</dbReference>
<evidence type="ECO:0000256" key="1">
    <source>
        <dbReference type="ARBA" id="ARBA00022741"/>
    </source>
</evidence>
<protein>
    <recommendedName>
        <fullName evidence="7">Helicase C-terminal domain-containing protein</fullName>
    </recommendedName>
</protein>
<dbReference type="PROSITE" id="PS51194">
    <property type="entry name" value="HELICASE_CTER"/>
    <property type="match status" value="1"/>
</dbReference>
<dbReference type="GO" id="GO:0016787">
    <property type="term" value="F:hydrolase activity"/>
    <property type="evidence" value="ECO:0007669"/>
    <property type="project" value="UniProtKB-KW"/>
</dbReference>
<evidence type="ECO:0000256" key="2">
    <source>
        <dbReference type="ARBA" id="ARBA00022801"/>
    </source>
</evidence>
<proteinExistence type="inferred from homology"/>
<evidence type="ECO:0000259" key="7">
    <source>
        <dbReference type="PROSITE" id="PS51194"/>
    </source>
</evidence>
<dbReference type="Pfam" id="PF00271">
    <property type="entry name" value="Helicase_C"/>
    <property type="match status" value="1"/>
</dbReference>
<gene>
    <name evidence="8" type="ORF">KC729_17535</name>
</gene>
<evidence type="ECO:0000256" key="4">
    <source>
        <dbReference type="ARBA" id="ARBA00022840"/>
    </source>
</evidence>
<organism evidence="8 9">
    <name type="scientific">Eiseniibacteriota bacterium</name>
    <dbReference type="NCBI Taxonomy" id="2212470"/>
    <lineage>
        <taxon>Bacteria</taxon>
        <taxon>Candidatus Eiseniibacteriota</taxon>
    </lineage>
</organism>
<feature type="domain" description="Helicase C-terminal" evidence="7">
    <location>
        <begin position="1"/>
        <end position="68"/>
    </location>
</feature>
<feature type="compositionally biased region" description="Gly residues" evidence="6">
    <location>
        <begin position="113"/>
        <end position="126"/>
    </location>
</feature>
<dbReference type="Gene3D" id="3.40.50.300">
    <property type="entry name" value="P-loop containing nucleotide triphosphate hydrolases"/>
    <property type="match status" value="1"/>
</dbReference>
<evidence type="ECO:0000313" key="9">
    <source>
        <dbReference type="Proteomes" id="UP000697710"/>
    </source>
</evidence>
<feature type="compositionally biased region" description="Basic and acidic residues" evidence="6">
    <location>
        <begin position="152"/>
        <end position="172"/>
    </location>
</feature>